<organism evidence="2">
    <name type="scientific">Fagus sylvatica</name>
    <name type="common">Beechnut</name>
    <dbReference type="NCBI Taxonomy" id="28930"/>
    <lineage>
        <taxon>Eukaryota</taxon>
        <taxon>Viridiplantae</taxon>
        <taxon>Streptophyta</taxon>
        <taxon>Embryophyta</taxon>
        <taxon>Tracheophyta</taxon>
        <taxon>Spermatophyta</taxon>
        <taxon>Magnoliopsida</taxon>
        <taxon>eudicotyledons</taxon>
        <taxon>Gunneridae</taxon>
        <taxon>Pentapetalae</taxon>
        <taxon>rosids</taxon>
        <taxon>fabids</taxon>
        <taxon>Fagales</taxon>
        <taxon>Fagaceae</taxon>
        <taxon>Fagus</taxon>
    </lineage>
</organism>
<evidence type="ECO:0000256" key="1">
    <source>
        <dbReference type="SAM" id="MobiDB-lite"/>
    </source>
</evidence>
<name>A0A2N9H8G2_FAGSY</name>
<gene>
    <name evidence="2" type="ORF">FSB_LOCUS38569</name>
</gene>
<protein>
    <recommendedName>
        <fullName evidence="3">Retrotransposon gag domain-containing protein</fullName>
    </recommendedName>
</protein>
<feature type="region of interest" description="Disordered" evidence="1">
    <location>
        <begin position="180"/>
        <end position="203"/>
    </location>
</feature>
<reference evidence="2" key="1">
    <citation type="submission" date="2018-02" db="EMBL/GenBank/DDBJ databases">
        <authorList>
            <person name="Cohen D.B."/>
            <person name="Kent A.D."/>
        </authorList>
    </citation>
    <scope>NUCLEOTIDE SEQUENCE</scope>
</reference>
<dbReference type="PANTHER" id="PTHR33240">
    <property type="entry name" value="OS08G0508500 PROTEIN"/>
    <property type="match status" value="1"/>
</dbReference>
<evidence type="ECO:0000313" key="2">
    <source>
        <dbReference type="EMBL" id="SPD10687.1"/>
    </source>
</evidence>
<dbReference type="AlphaFoldDB" id="A0A2N9H8G2"/>
<dbReference type="EMBL" id="OIVN01003358">
    <property type="protein sequence ID" value="SPD10687.1"/>
    <property type="molecule type" value="Genomic_DNA"/>
</dbReference>
<dbReference type="PANTHER" id="PTHR33240:SF15">
    <property type="entry name" value="GAG-PRO-LIKE PROTEIN"/>
    <property type="match status" value="1"/>
</dbReference>
<feature type="region of interest" description="Disordered" evidence="1">
    <location>
        <begin position="17"/>
        <end position="57"/>
    </location>
</feature>
<sequence length="567" mass="63376">MTEITLKAFSNAHLGVGAEISPPTKKIPGSIHSKRPSQSPSQHLGGDALPPKVPKRRGNRGELGAVWKALDQISSSPFSEEIERVKLPPRYTAPGFELFPSSLGEVALRWFNQIDRARYSETYNDIEGCREDVAVPTFKLGLPIDSGLRQSLTKRPPSSMRKLMFRIEQFIRLEEDKGNNSNVQTEAPVRPPNIKPSTQTNKIPRVTTVPSNFVAPSFKAHSTVFKEPIYRILEKIKAEPFFTWPPKLPSDPAVRSHRPMCSYHRERGHLTENCYKFKSHLEQLVSDGHLSEYVNPNLTKQEKVGQNNDLPGSSGIVPAGVIHVILSPLCTSISPASYRSDLRKAFHLRQSFGISDYAHLVPRLCSEAHGSSVNGTISFSDSDLHDVQLPHNDPLVITLRIGNYDVKRVLVDQGSFAEVGVNLSLPDRDELIILLQEFRDVFAWSVYEALGVSPDLACHSLAIPSDAKPVQQRHRKLAPERSEIIMEEVPEFYPVRKDNYAVRAFKWWDDGSADLARSVWAIPRFARSKLRDGPCDLGGGFPKVEGYCVRLVSRSTAKDIPLSTVEE</sequence>
<evidence type="ECO:0008006" key="3">
    <source>
        <dbReference type="Google" id="ProtNLM"/>
    </source>
</evidence>
<proteinExistence type="predicted"/>
<accession>A0A2N9H8G2</accession>